<sequence>MYLIFSFCELWLSSKVWVTFLCESCSSLSSPSPLSLSEGFNNLVILCISNKICSFTCCLASFINFLLQSILSSFPHSPVRKVFFCCSLSFPSASKFSNSFSSLARFGSSDRLILRGPIFRFILRQDRRFLKFLLQQQCMRNVWNSDSIISKS</sequence>
<name>A0AAD2CZ51_EUPCR</name>
<dbReference type="Proteomes" id="UP001295684">
    <property type="component" value="Unassembled WGS sequence"/>
</dbReference>
<proteinExistence type="predicted"/>
<reference evidence="1" key="1">
    <citation type="submission" date="2023-07" db="EMBL/GenBank/DDBJ databases">
        <authorList>
            <consortium name="AG Swart"/>
            <person name="Singh M."/>
            <person name="Singh A."/>
            <person name="Seah K."/>
            <person name="Emmerich C."/>
        </authorList>
    </citation>
    <scope>NUCLEOTIDE SEQUENCE</scope>
    <source>
        <strain evidence="1">DP1</strain>
    </source>
</reference>
<protein>
    <submittedName>
        <fullName evidence="1">Uncharacterized protein</fullName>
    </submittedName>
</protein>
<organism evidence="1 2">
    <name type="scientific">Euplotes crassus</name>
    <dbReference type="NCBI Taxonomy" id="5936"/>
    <lineage>
        <taxon>Eukaryota</taxon>
        <taxon>Sar</taxon>
        <taxon>Alveolata</taxon>
        <taxon>Ciliophora</taxon>
        <taxon>Intramacronucleata</taxon>
        <taxon>Spirotrichea</taxon>
        <taxon>Hypotrichia</taxon>
        <taxon>Euplotida</taxon>
        <taxon>Euplotidae</taxon>
        <taxon>Moneuplotes</taxon>
    </lineage>
</organism>
<dbReference type="AlphaFoldDB" id="A0AAD2CZ51"/>
<comment type="caution">
    <text evidence="1">The sequence shown here is derived from an EMBL/GenBank/DDBJ whole genome shotgun (WGS) entry which is preliminary data.</text>
</comment>
<dbReference type="EMBL" id="CAMPGE010016467">
    <property type="protein sequence ID" value="CAI2375021.1"/>
    <property type="molecule type" value="Genomic_DNA"/>
</dbReference>
<evidence type="ECO:0000313" key="1">
    <source>
        <dbReference type="EMBL" id="CAI2375021.1"/>
    </source>
</evidence>
<accession>A0AAD2CZ51</accession>
<gene>
    <name evidence="1" type="ORF">ECRASSUSDP1_LOCUS16381</name>
</gene>
<evidence type="ECO:0000313" key="2">
    <source>
        <dbReference type="Proteomes" id="UP001295684"/>
    </source>
</evidence>
<keyword evidence="2" id="KW-1185">Reference proteome</keyword>